<dbReference type="InterPro" id="IPR027417">
    <property type="entry name" value="P-loop_NTPase"/>
</dbReference>
<evidence type="ECO:0000313" key="16">
    <source>
        <dbReference type="Proteomes" id="UP001161247"/>
    </source>
</evidence>
<keyword evidence="12" id="KW-0175">Coiled coil</keyword>
<keyword evidence="10" id="KW-0611">Plant defense</keyword>
<dbReference type="SUPFAM" id="SSF52058">
    <property type="entry name" value="L domain-like"/>
    <property type="match status" value="1"/>
</dbReference>
<dbReference type="GO" id="GO:0043531">
    <property type="term" value="F:ADP binding"/>
    <property type="evidence" value="ECO:0007669"/>
    <property type="project" value="InterPro"/>
</dbReference>
<dbReference type="AlphaFoldDB" id="A0AAV1E204"/>
<gene>
    <name evidence="15" type="ORF">OLC1_LOCUS21048</name>
</gene>
<evidence type="ECO:0000256" key="7">
    <source>
        <dbReference type="ARBA" id="ARBA00022667"/>
    </source>
</evidence>
<evidence type="ECO:0000259" key="13">
    <source>
        <dbReference type="Pfam" id="PF00931"/>
    </source>
</evidence>
<dbReference type="InterPro" id="IPR038005">
    <property type="entry name" value="RX-like_CC"/>
</dbReference>
<evidence type="ECO:0000256" key="10">
    <source>
        <dbReference type="ARBA" id="ARBA00022821"/>
    </source>
</evidence>
<dbReference type="SUPFAM" id="SSF52540">
    <property type="entry name" value="P-loop containing nucleoside triphosphate hydrolases"/>
    <property type="match status" value="1"/>
</dbReference>
<keyword evidence="9" id="KW-0547">Nucleotide-binding</keyword>
<comment type="subcellular location">
    <subcellularLocation>
        <location evidence="3">Cytoplasm</location>
    </subcellularLocation>
    <subcellularLocation>
        <location evidence="2">Membrane</location>
        <topology evidence="2">Peripheral membrane protein</topology>
    </subcellularLocation>
</comment>
<proteinExistence type="inferred from homology"/>
<dbReference type="PANTHER" id="PTHR15140">
    <property type="entry name" value="TUBULIN-SPECIFIC CHAPERONE E"/>
    <property type="match status" value="1"/>
</dbReference>
<dbReference type="InterPro" id="IPR021929">
    <property type="entry name" value="R1A-like_N"/>
</dbReference>
<protein>
    <submittedName>
        <fullName evidence="15">OLC1v1014900C1</fullName>
    </submittedName>
</protein>
<evidence type="ECO:0000256" key="3">
    <source>
        <dbReference type="ARBA" id="ARBA00004496"/>
    </source>
</evidence>
<evidence type="ECO:0000256" key="4">
    <source>
        <dbReference type="ARBA" id="ARBA00008894"/>
    </source>
</evidence>
<evidence type="ECO:0000256" key="5">
    <source>
        <dbReference type="ARBA" id="ARBA00022490"/>
    </source>
</evidence>
<name>A0AAV1E204_OLDCO</name>
<evidence type="ECO:0000256" key="6">
    <source>
        <dbReference type="ARBA" id="ARBA00022614"/>
    </source>
</evidence>
<dbReference type="GO" id="GO:0005737">
    <property type="term" value="C:cytoplasm"/>
    <property type="evidence" value="ECO:0007669"/>
    <property type="project" value="UniProtKB-SubCell"/>
</dbReference>
<dbReference type="GO" id="GO:0005524">
    <property type="term" value="F:ATP binding"/>
    <property type="evidence" value="ECO:0007669"/>
    <property type="project" value="UniProtKB-KW"/>
</dbReference>
<evidence type="ECO:0000259" key="14">
    <source>
        <dbReference type="Pfam" id="PF12061"/>
    </source>
</evidence>
<keyword evidence="7" id="KW-0381">Hypersensitive response</keyword>
<feature type="domain" description="NB-ARC" evidence="13">
    <location>
        <begin position="499"/>
        <end position="647"/>
    </location>
</feature>
<dbReference type="PRINTS" id="PR00364">
    <property type="entry name" value="DISEASERSIST"/>
</dbReference>
<evidence type="ECO:0000256" key="8">
    <source>
        <dbReference type="ARBA" id="ARBA00022737"/>
    </source>
</evidence>
<evidence type="ECO:0000256" key="11">
    <source>
        <dbReference type="ARBA" id="ARBA00022840"/>
    </source>
</evidence>
<dbReference type="GO" id="GO:0009626">
    <property type="term" value="P:plant-type hypersensitive response"/>
    <property type="evidence" value="ECO:0007669"/>
    <property type="project" value="UniProtKB-KW"/>
</dbReference>
<comment type="function">
    <text evidence="1">Confers resistance to late blight (Phytophthora infestans) races carrying the avirulence gene Avr1. Resistance proteins guard the plant against pathogens that contain an appropriate avirulence protein via an indirect interaction with this avirulence protein. That triggers a defense system including the hypersensitive response, which restricts the pathogen growth.</text>
</comment>
<dbReference type="Proteomes" id="UP001161247">
    <property type="component" value="Chromosome 7"/>
</dbReference>
<dbReference type="Gene3D" id="3.40.50.300">
    <property type="entry name" value="P-loop containing nucleotide triphosphate hydrolases"/>
    <property type="match status" value="1"/>
</dbReference>
<dbReference type="InterPro" id="IPR002182">
    <property type="entry name" value="NB-ARC"/>
</dbReference>
<evidence type="ECO:0000256" key="1">
    <source>
        <dbReference type="ARBA" id="ARBA00002074"/>
    </source>
</evidence>
<evidence type="ECO:0000256" key="12">
    <source>
        <dbReference type="ARBA" id="ARBA00023054"/>
    </source>
</evidence>
<dbReference type="Pfam" id="PF12061">
    <property type="entry name" value="NB-LRR"/>
    <property type="match status" value="1"/>
</dbReference>
<accession>A0AAV1E204</accession>
<keyword evidence="8" id="KW-0677">Repeat</keyword>
<dbReference type="FunFam" id="3.40.50.300:FF:001091">
    <property type="entry name" value="Probable disease resistance protein At1g61300"/>
    <property type="match status" value="1"/>
</dbReference>
<dbReference type="Pfam" id="PF00931">
    <property type="entry name" value="NB-ARC"/>
    <property type="match status" value="1"/>
</dbReference>
<evidence type="ECO:0000256" key="2">
    <source>
        <dbReference type="ARBA" id="ARBA00004170"/>
    </source>
</evidence>
<dbReference type="GO" id="GO:0016020">
    <property type="term" value="C:membrane"/>
    <property type="evidence" value="ECO:0007669"/>
    <property type="project" value="UniProtKB-SubCell"/>
</dbReference>
<comment type="similarity">
    <text evidence="4">Belongs to the disease resistance NB-LRR family.</text>
</comment>
<keyword evidence="16" id="KW-1185">Reference proteome</keyword>
<keyword evidence="5" id="KW-0963">Cytoplasm</keyword>
<dbReference type="PANTHER" id="PTHR15140:SF33">
    <property type="entry name" value="LATE BLIGHT RESISTANCE PROTEIN HOMOLOG R1A-3 ISOFORM X1"/>
    <property type="match status" value="1"/>
</dbReference>
<keyword evidence="6" id="KW-0433">Leucine-rich repeat</keyword>
<dbReference type="EMBL" id="OX459124">
    <property type="protein sequence ID" value="CAI9114231.1"/>
    <property type="molecule type" value="Genomic_DNA"/>
</dbReference>
<evidence type="ECO:0000256" key="9">
    <source>
        <dbReference type="ARBA" id="ARBA00022741"/>
    </source>
</evidence>
<reference evidence="15" key="1">
    <citation type="submission" date="2023-03" db="EMBL/GenBank/DDBJ databases">
        <authorList>
            <person name="Julca I."/>
        </authorList>
    </citation>
    <scope>NUCLEOTIDE SEQUENCE</scope>
</reference>
<feature type="domain" description="Late blight resistance protein R1A-like N-terminal" evidence="14">
    <location>
        <begin position="105"/>
        <end position="254"/>
    </location>
</feature>
<organism evidence="15 16">
    <name type="scientific">Oldenlandia corymbosa var. corymbosa</name>
    <dbReference type="NCBI Taxonomy" id="529605"/>
    <lineage>
        <taxon>Eukaryota</taxon>
        <taxon>Viridiplantae</taxon>
        <taxon>Streptophyta</taxon>
        <taxon>Embryophyta</taxon>
        <taxon>Tracheophyta</taxon>
        <taxon>Spermatophyta</taxon>
        <taxon>Magnoliopsida</taxon>
        <taxon>eudicotyledons</taxon>
        <taxon>Gunneridae</taxon>
        <taxon>Pentapetalae</taxon>
        <taxon>asterids</taxon>
        <taxon>lamiids</taxon>
        <taxon>Gentianales</taxon>
        <taxon>Rubiaceae</taxon>
        <taxon>Rubioideae</taxon>
        <taxon>Spermacoceae</taxon>
        <taxon>Hedyotis-Oldenlandia complex</taxon>
        <taxon>Oldenlandia</taxon>
    </lineage>
</organism>
<keyword evidence="11" id="KW-0067">ATP-binding</keyword>
<dbReference type="Gene3D" id="3.80.10.10">
    <property type="entry name" value="Ribonuclease Inhibitor"/>
    <property type="match status" value="1"/>
</dbReference>
<sequence length="1065" mass="122279">MAHSSTGVDSVVHALGQLDIQPGFPEILRQELRFLKIFISCLTKCEGADKDINLTNAIVSIEAILKEADVDSIAPDLCTKFEQFEPEIKRLSAVLLDSLKSFSCSGDEILEFINCLSANFQDLANIKADLFLPVMNQIMVLGEKLSFLRILVDFSAKRCTDQKMLEDFLDYVKDLVQDVALMSLLFLLKGKDEMIAQGLETTFLHLLQKFKPCTPESIWMYVRLLKASKSTRSDKFQSGEIVIRFVDFLLEGLVVPLKDHVEILKQGLIFMIAFLMDPKEEALTSAEDGLFTQVDLLIAEVLHLISSFCMDKLVVLDSPDLQEKIEKVKADIRTLYVPVLRSSEFNFPMTNGMGFINFFLDNLEEMMKKNPNRIAFAKHEMMLVHKELLSFKPLFKDIMELQIERRDLKDFWRQIINVVFLAEHVITSCLTIDHPIWYDLFHLSDVLLEIKLVEMKLKKCSNRISEVRMSRTVTSFGLLPMRQVYPSSLDAVVGWRDETKTIIEKLKRGTTQLDIVSIVGMPGLGKTTIAKKVYHDPSIKYFFNRRAWSCVSQVYKRRELYLDILTDVTGVDARESDPSSTDDDLAETLRKSLKQQKYLVVLDDIWNIEAWDCIKDSFPDDNNGSRIIFTSRIHNLVSQAKLNCSPHPLRRSLVILSERSSNGGIKACRVHDLIHELCLAKIQEDNFLFRVHDSDVSHSSPYPRKYENYRLFIHSEWTKFIDIKPAGPFVHSLVLVHDIGAWQVFPSPSTIFNCFKLLNVLDLEYIVIDGPFPEEVTLMVHLRYLAIHCHATALPPSIANLWSLETLIVKGSAAEIPLPSIFWQMKSLRQVYVPELWLYGLEDHEYGQLEHLDIFSTPHLNSGDDTKELLRRLPGLRKLKCNFLERRCSNDPYKFPELSRLTGLEALKVYSYGIVFFGENHDQFPAFDFPSSLRRLTLGRFSLPWNAISIIGQLPNLEVLKLRSRAFSGRSWDVEDGEFINLKSLELRQLDIQEWTVKHEPFPNLERLIVKDCYSLGGIPSGLGYIPTLKKIDMRWCFQASRSAREILEEQQEMGNDFLEVTVFG</sequence>
<dbReference type="CDD" id="cd14798">
    <property type="entry name" value="RX-CC_like"/>
    <property type="match status" value="1"/>
</dbReference>
<dbReference type="InterPro" id="IPR032675">
    <property type="entry name" value="LRR_dom_sf"/>
</dbReference>
<evidence type="ECO:0000313" key="15">
    <source>
        <dbReference type="EMBL" id="CAI9114231.1"/>
    </source>
</evidence>